<comment type="caution">
    <text evidence="3">The sequence shown here is derived from an EMBL/GenBank/DDBJ whole genome shotgun (WGS) entry which is preliminary data.</text>
</comment>
<evidence type="ECO:0000256" key="1">
    <source>
        <dbReference type="SAM" id="MobiDB-lite"/>
    </source>
</evidence>
<accession>A0A8H3EQD8</accession>
<evidence type="ECO:0000256" key="2">
    <source>
        <dbReference type="SAM" id="Phobius"/>
    </source>
</evidence>
<organism evidence="3 4">
    <name type="scientific">Imshaugia aleurites</name>
    <dbReference type="NCBI Taxonomy" id="172621"/>
    <lineage>
        <taxon>Eukaryota</taxon>
        <taxon>Fungi</taxon>
        <taxon>Dikarya</taxon>
        <taxon>Ascomycota</taxon>
        <taxon>Pezizomycotina</taxon>
        <taxon>Lecanoromycetes</taxon>
        <taxon>OSLEUM clade</taxon>
        <taxon>Lecanoromycetidae</taxon>
        <taxon>Lecanorales</taxon>
        <taxon>Lecanorineae</taxon>
        <taxon>Parmeliaceae</taxon>
        <taxon>Imshaugia</taxon>
    </lineage>
</organism>
<feature type="transmembrane region" description="Helical" evidence="2">
    <location>
        <begin position="73"/>
        <end position="98"/>
    </location>
</feature>
<feature type="region of interest" description="Disordered" evidence="1">
    <location>
        <begin position="426"/>
        <end position="457"/>
    </location>
</feature>
<dbReference type="AlphaFoldDB" id="A0A8H3EQD8"/>
<feature type="transmembrane region" description="Helical" evidence="2">
    <location>
        <begin position="12"/>
        <end position="36"/>
    </location>
</feature>
<reference evidence="3" key="1">
    <citation type="submission" date="2021-03" db="EMBL/GenBank/DDBJ databases">
        <authorList>
            <person name="Tagirdzhanova G."/>
        </authorList>
    </citation>
    <scope>NUCLEOTIDE SEQUENCE</scope>
</reference>
<evidence type="ECO:0000313" key="4">
    <source>
        <dbReference type="Proteomes" id="UP000664534"/>
    </source>
</evidence>
<dbReference type="OrthoDB" id="5399485at2759"/>
<protein>
    <submittedName>
        <fullName evidence="3">Uncharacterized protein</fullName>
    </submittedName>
</protein>
<name>A0A8H3EQD8_9LECA</name>
<keyword evidence="4" id="KW-1185">Reference proteome</keyword>
<dbReference type="Proteomes" id="UP000664534">
    <property type="component" value="Unassembled WGS sequence"/>
</dbReference>
<gene>
    <name evidence="3" type="ORF">IMSHALPRED_008380</name>
</gene>
<proteinExistence type="predicted"/>
<keyword evidence="2" id="KW-1133">Transmembrane helix</keyword>
<keyword evidence="2" id="KW-0812">Transmembrane</keyword>
<sequence length="457" mass="50484">MLLDKDPRWVRLVLRIYFNVAFAFFAIIGNQCVVYATKLQILEKRSVNVTRMTNWLLSIDPVKYLLQTGRLPAGWLGGLMIICAALSFVSDLAVSSLIRPVQVSTRCPFSTGLVSPTSQPLTLIPVNGSPYTVTSNAQLSSIANGGPIGIYWKVNEDRDFQAQPEDIAGGWVCDDLDQDEVYQPDSSQADIVEDLINKGLLFNTTPISEYSDGNGSFNHYVILTSSQADASLHPFDVRASVQLDALFDDVKTMKSLECTMNAPAMEWVLANASSQKTLSEWILTFQGSMYNGTGTTAAPDVDARLEWVLNSMVMIGAGGNYLLSVAPPDSTQGCLAQRALIPNAMLAIFGIVTLILIAIPFHLAFLFFRYRRFSSINRSLVKATPNSLVGWMVQAARITVSDNGNRSGHEVKSKDLKHWEYGLRGAGEGRPRLFRKDQTLTDHDEDESIELVESRRE</sequence>
<feature type="transmembrane region" description="Helical" evidence="2">
    <location>
        <begin position="344"/>
        <end position="368"/>
    </location>
</feature>
<feature type="compositionally biased region" description="Basic and acidic residues" evidence="1">
    <location>
        <begin position="426"/>
        <end position="442"/>
    </location>
</feature>
<evidence type="ECO:0000313" key="3">
    <source>
        <dbReference type="EMBL" id="CAF9909494.1"/>
    </source>
</evidence>
<dbReference type="EMBL" id="CAJPDT010000006">
    <property type="protein sequence ID" value="CAF9909494.1"/>
    <property type="molecule type" value="Genomic_DNA"/>
</dbReference>
<keyword evidence="2" id="KW-0472">Membrane</keyword>